<evidence type="ECO:0000313" key="2">
    <source>
        <dbReference type="Proteomes" id="UP000828390"/>
    </source>
</evidence>
<protein>
    <submittedName>
        <fullName evidence="1">Uncharacterized protein</fullName>
    </submittedName>
</protein>
<comment type="caution">
    <text evidence="1">The sequence shown here is derived from an EMBL/GenBank/DDBJ whole genome shotgun (WGS) entry which is preliminary data.</text>
</comment>
<dbReference type="AlphaFoldDB" id="A0A9D4IUN7"/>
<evidence type="ECO:0000313" key="1">
    <source>
        <dbReference type="EMBL" id="KAH3784743.1"/>
    </source>
</evidence>
<accession>A0A9D4IUN7</accession>
<gene>
    <name evidence="1" type="ORF">DPMN_162710</name>
</gene>
<sequence length="58" mass="6302">MKTFEVTLSRSDCKSMDSPKTNLMVSVSAVFRVDFVMLPGLSVLVRVAGLRAVLSPTL</sequence>
<keyword evidence="2" id="KW-1185">Reference proteome</keyword>
<dbReference type="Proteomes" id="UP000828390">
    <property type="component" value="Unassembled WGS sequence"/>
</dbReference>
<dbReference type="EMBL" id="JAIWYP010000008">
    <property type="protein sequence ID" value="KAH3784743.1"/>
    <property type="molecule type" value="Genomic_DNA"/>
</dbReference>
<organism evidence="1 2">
    <name type="scientific">Dreissena polymorpha</name>
    <name type="common">Zebra mussel</name>
    <name type="synonym">Mytilus polymorpha</name>
    <dbReference type="NCBI Taxonomy" id="45954"/>
    <lineage>
        <taxon>Eukaryota</taxon>
        <taxon>Metazoa</taxon>
        <taxon>Spiralia</taxon>
        <taxon>Lophotrochozoa</taxon>
        <taxon>Mollusca</taxon>
        <taxon>Bivalvia</taxon>
        <taxon>Autobranchia</taxon>
        <taxon>Heteroconchia</taxon>
        <taxon>Euheterodonta</taxon>
        <taxon>Imparidentia</taxon>
        <taxon>Neoheterodontei</taxon>
        <taxon>Myida</taxon>
        <taxon>Dreissenoidea</taxon>
        <taxon>Dreissenidae</taxon>
        <taxon>Dreissena</taxon>
    </lineage>
</organism>
<reference evidence="1" key="1">
    <citation type="journal article" date="2019" name="bioRxiv">
        <title>The Genome of the Zebra Mussel, Dreissena polymorpha: A Resource for Invasive Species Research.</title>
        <authorList>
            <person name="McCartney M.A."/>
            <person name="Auch B."/>
            <person name="Kono T."/>
            <person name="Mallez S."/>
            <person name="Zhang Y."/>
            <person name="Obille A."/>
            <person name="Becker A."/>
            <person name="Abrahante J.E."/>
            <person name="Garbe J."/>
            <person name="Badalamenti J.P."/>
            <person name="Herman A."/>
            <person name="Mangelson H."/>
            <person name="Liachko I."/>
            <person name="Sullivan S."/>
            <person name="Sone E.D."/>
            <person name="Koren S."/>
            <person name="Silverstein K.A.T."/>
            <person name="Beckman K.B."/>
            <person name="Gohl D.M."/>
        </authorList>
    </citation>
    <scope>NUCLEOTIDE SEQUENCE</scope>
    <source>
        <strain evidence="1">Duluth1</strain>
        <tissue evidence="1">Whole animal</tissue>
    </source>
</reference>
<name>A0A9D4IUN7_DREPO</name>
<reference evidence="1" key="2">
    <citation type="submission" date="2020-11" db="EMBL/GenBank/DDBJ databases">
        <authorList>
            <person name="McCartney M.A."/>
            <person name="Auch B."/>
            <person name="Kono T."/>
            <person name="Mallez S."/>
            <person name="Becker A."/>
            <person name="Gohl D.M."/>
            <person name="Silverstein K.A.T."/>
            <person name="Koren S."/>
            <person name="Bechman K.B."/>
            <person name="Herman A."/>
            <person name="Abrahante J.E."/>
            <person name="Garbe J."/>
        </authorList>
    </citation>
    <scope>NUCLEOTIDE SEQUENCE</scope>
    <source>
        <strain evidence="1">Duluth1</strain>
        <tissue evidence="1">Whole animal</tissue>
    </source>
</reference>
<proteinExistence type="predicted"/>